<organism evidence="1 2">
    <name type="scientific">Marinifilum caeruleilacunae</name>
    <dbReference type="NCBI Taxonomy" id="2499076"/>
    <lineage>
        <taxon>Bacteria</taxon>
        <taxon>Pseudomonadati</taxon>
        <taxon>Bacteroidota</taxon>
        <taxon>Bacteroidia</taxon>
        <taxon>Marinilabiliales</taxon>
        <taxon>Marinifilaceae</taxon>
    </lineage>
</organism>
<name>A0ABX1WU89_9BACT</name>
<accession>A0ABX1WU89</accession>
<gene>
    <name evidence="1" type="ORF">ELS83_07460</name>
</gene>
<sequence length="176" mass="20653">MKKFLLMTILIASTNLLFSQESLKIDWLDKYEWEILSNQENDNIHVIEIIPGKEEAENWTLLGQMMSIKGAVNVPMDKAKDLMFEQAKATSPKAKLTLIEKNQEDEFPWILFKIENPYFKNDKKPESQLWYIRQGKTSLYVNFIAMKKKKLKDEFVEEWSNVFKASEIVELQKGKG</sequence>
<evidence type="ECO:0000313" key="2">
    <source>
        <dbReference type="Proteomes" id="UP000732105"/>
    </source>
</evidence>
<dbReference type="EMBL" id="RZNH01000009">
    <property type="protein sequence ID" value="NOU59652.1"/>
    <property type="molecule type" value="Genomic_DNA"/>
</dbReference>
<comment type="caution">
    <text evidence="1">The sequence shown here is derived from an EMBL/GenBank/DDBJ whole genome shotgun (WGS) entry which is preliminary data.</text>
</comment>
<dbReference type="RefSeq" id="WP_171594927.1">
    <property type="nucleotide sequence ID" value="NZ_RZNH01000009.1"/>
</dbReference>
<reference evidence="1 2" key="1">
    <citation type="submission" date="2018-12" db="EMBL/GenBank/DDBJ databases">
        <title>Marinifilum JC070 sp. nov., a marine bacterium isolated from Yongle Blue Hole in the South China Sea.</title>
        <authorList>
            <person name="Fu T."/>
        </authorList>
    </citation>
    <scope>NUCLEOTIDE SEQUENCE [LARGE SCALE GENOMIC DNA]</scope>
    <source>
        <strain evidence="1 2">JC070</strain>
    </source>
</reference>
<protein>
    <recommendedName>
        <fullName evidence="3">SRPBCC domain-containing protein</fullName>
    </recommendedName>
</protein>
<dbReference type="Proteomes" id="UP000732105">
    <property type="component" value="Unassembled WGS sequence"/>
</dbReference>
<evidence type="ECO:0008006" key="3">
    <source>
        <dbReference type="Google" id="ProtNLM"/>
    </source>
</evidence>
<proteinExistence type="predicted"/>
<keyword evidence="2" id="KW-1185">Reference proteome</keyword>
<evidence type="ECO:0000313" key="1">
    <source>
        <dbReference type="EMBL" id="NOU59652.1"/>
    </source>
</evidence>